<evidence type="ECO:0000313" key="10">
    <source>
        <dbReference type="EMBL" id="UZF17260.1"/>
    </source>
</evidence>
<dbReference type="EMBL" id="LN899820">
    <property type="protein sequence ID" value="CUV53057.1"/>
    <property type="molecule type" value="Genomic_DNA"/>
</dbReference>
<evidence type="ECO:0000313" key="8">
    <source>
        <dbReference type="EMBL" id="CUV53057.1"/>
    </source>
</evidence>
<dbReference type="EMBL" id="LN899825">
    <property type="protein sequence ID" value="CUV35615.1"/>
    <property type="molecule type" value="Genomic_DNA"/>
</dbReference>
<dbReference type="Gene3D" id="2.40.50.140">
    <property type="entry name" value="Nucleic acid-binding proteins"/>
    <property type="match status" value="1"/>
</dbReference>
<accession>A0A0K1ZSX1</accession>
<evidence type="ECO:0000256" key="1">
    <source>
        <dbReference type="SAM" id="MobiDB-lite"/>
    </source>
</evidence>
<dbReference type="EMBL" id="LN899821">
    <property type="protein sequence ID" value="CUV18028.1"/>
    <property type="molecule type" value="Genomic_DNA"/>
</dbReference>
<dbReference type="EMBL" id="CP025742">
    <property type="protein sequence ID" value="AYA49205.1"/>
    <property type="molecule type" value="Genomic_DNA"/>
</dbReference>
<name>A0A0K1ZSX1_RALSL</name>
<evidence type="ECO:0000313" key="11">
    <source>
        <dbReference type="Proteomes" id="UP000262427"/>
    </source>
</evidence>
<evidence type="ECO:0000313" key="3">
    <source>
        <dbReference type="EMBL" id="CUV18028.1"/>
    </source>
</evidence>
<evidence type="ECO:0000313" key="12">
    <source>
        <dbReference type="Proteomes" id="UP001164049"/>
    </source>
</evidence>
<reference evidence="2" key="2">
    <citation type="submission" date="2018-01" db="EMBL/GenBank/DDBJ databases">
        <title>Ralstonia pseudosolanacearum P824 infects blueberry.</title>
        <authorList>
            <person name="Bocsanczy A.M."/>
            <person name="Norman D.J."/>
        </authorList>
    </citation>
    <scope>NUCLEOTIDE SEQUENCE</scope>
    <source>
        <strain evidence="2">P824</strain>
    </source>
</reference>
<feature type="region of interest" description="Disordered" evidence="1">
    <location>
        <begin position="1"/>
        <end position="21"/>
    </location>
</feature>
<reference evidence="11" key="3">
    <citation type="submission" date="2018-01" db="EMBL/GenBank/DDBJ databases">
        <title>Raltonia solanacearum P824 infects blueberry.</title>
        <authorList>
            <person name="Bocsanczy A.M."/>
            <person name="Norman D.J."/>
        </authorList>
    </citation>
    <scope>NUCLEOTIDE SEQUENCE [LARGE SCALE GENOMIC DNA]</scope>
    <source>
        <strain evidence="11">P824</strain>
    </source>
</reference>
<reference evidence="7" key="1">
    <citation type="submission" date="2015-10" db="EMBL/GenBank/DDBJ databases">
        <authorList>
            <person name="Gilbert D.G."/>
        </authorList>
    </citation>
    <scope>NUCLEOTIDE SEQUENCE</scope>
    <source>
        <strain evidence="7">Phyl III-seqv23</strain>
    </source>
</reference>
<dbReference type="PATRIC" id="fig|305.107.peg.2500"/>
<dbReference type="EMBL" id="LN899822">
    <property type="protein sequence ID" value="CUV59644.1"/>
    <property type="molecule type" value="Genomic_DNA"/>
</dbReference>
<dbReference type="EMBL" id="CP085044">
    <property type="protein sequence ID" value="UZF17260.1"/>
    <property type="molecule type" value="Genomic_DNA"/>
</dbReference>
<dbReference type="AlphaFoldDB" id="A0A0K1ZSX1"/>
<evidence type="ECO:0000313" key="2">
    <source>
        <dbReference type="EMBL" id="AYA49205.1"/>
    </source>
</evidence>
<gene>
    <name evidence="10" type="ORF">LH706_25180</name>
    <name evidence="3" type="ORF">PSS4_v1_440001</name>
    <name evidence="9" type="ORF">RD1301_v1_490004</name>
    <name evidence="2" type="ORF">RSP824_22795</name>
    <name evidence="4" type="ORF">RUN1744_v1_650015</name>
    <name evidence="8" type="ORF">RUN215_v1_30014</name>
    <name evidence="5" type="ORF">TD1301_v1_1540036</name>
    <name evidence="6" type="ORF">TF3108_v1_230046</name>
    <name evidence="7" type="ORF">TO10_v1_220074</name>
</gene>
<evidence type="ECO:0000313" key="6">
    <source>
        <dbReference type="EMBL" id="CUV39091.1"/>
    </source>
</evidence>
<protein>
    <submittedName>
        <fullName evidence="10">Cold shock domain-containing protein</fullName>
    </submittedName>
    <submittedName>
        <fullName evidence="2">Cold-shock protein</fullName>
    </submittedName>
</protein>
<dbReference type="EMBL" id="LN899826">
    <property type="protein sequence ID" value="CUV39091.1"/>
    <property type="molecule type" value="Genomic_DNA"/>
</dbReference>
<organism evidence="7">
    <name type="scientific">Ralstonia solanacearum</name>
    <name type="common">Pseudomonas solanacearum</name>
    <dbReference type="NCBI Taxonomy" id="305"/>
    <lineage>
        <taxon>Bacteria</taxon>
        <taxon>Pseudomonadati</taxon>
        <taxon>Pseudomonadota</taxon>
        <taxon>Betaproteobacteria</taxon>
        <taxon>Burkholderiales</taxon>
        <taxon>Burkholderiaceae</taxon>
        <taxon>Ralstonia</taxon>
        <taxon>Ralstonia solanacearum species complex</taxon>
    </lineage>
</organism>
<evidence type="ECO:0000313" key="4">
    <source>
        <dbReference type="EMBL" id="CUV24439.1"/>
    </source>
</evidence>
<keyword evidence="10" id="KW-0614">Plasmid</keyword>
<dbReference type="EMBL" id="LN899823">
    <property type="protein sequence ID" value="CUV24439.1"/>
    <property type="molecule type" value="Genomic_DNA"/>
</dbReference>
<sequence>MASRIEANAEHYDPPTGAATDTEAAPCFIRDSEIQLLRLQRLHEGQRVSFDVVMGPDGEPIAVNIKPI</sequence>
<evidence type="ECO:0000313" key="7">
    <source>
        <dbReference type="EMBL" id="CUV45007.1"/>
    </source>
</evidence>
<reference evidence="10" key="4">
    <citation type="submission" date="2021-10" db="EMBL/GenBank/DDBJ databases">
        <title>Complete genome sequences of five Ralstonia solancearum strains isolated from sunflower.</title>
        <authorList>
            <person name="She X."/>
            <person name="He Z."/>
        </authorList>
    </citation>
    <scope>NUCLEOTIDE SEQUENCE</scope>
    <source>
        <strain evidence="10">RS638</strain>
        <plasmid evidence="10">p1</plasmid>
    </source>
</reference>
<dbReference type="SUPFAM" id="SSF50249">
    <property type="entry name" value="Nucleic acid-binding proteins"/>
    <property type="match status" value="1"/>
</dbReference>
<evidence type="ECO:0000313" key="9">
    <source>
        <dbReference type="EMBL" id="CUV59644.1"/>
    </source>
</evidence>
<dbReference type="Proteomes" id="UP000262427">
    <property type="component" value="Chromosome MP"/>
</dbReference>
<evidence type="ECO:0000313" key="5">
    <source>
        <dbReference type="EMBL" id="CUV35615.1"/>
    </source>
</evidence>
<geneLocation type="plasmid" evidence="10 12">
    <name>p1</name>
</geneLocation>
<dbReference type="EMBL" id="LN899827">
    <property type="protein sequence ID" value="CUV45007.1"/>
    <property type="molecule type" value="Genomic_DNA"/>
</dbReference>
<dbReference type="InterPro" id="IPR012340">
    <property type="entry name" value="NA-bd_OB-fold"/>
</dbReference>
<proteinExistence type="predicted"/>